<evidence type="ECO:0000256" key="1">
    <source>
        <dbReference type="ARBA" id="ARBA00000385"/>
    </source>
</evidence>
<dbReference type="GO" id="GO:1990481">
    <property type="term" value="P:mRNA pseudouridine synthesis"/>
    <property type="evidence" value="ECO:0007669"/>
    <property type="project" value="TreeGrafter"/>
</dbReference>
<dbReference type="InterPro" id="IPR020103">
    <property type="entry name" value="PsdUridine_synth_cat_dom_sf"/>
</dbReference>
<comment type="function">
    <text evidence="5">Responsible for synthesis of pseudouridine from uracil-55 in the psi GC loop of transfer RNAs.</text>
</comment>
<comment type="similarity">
    <text evidence="2 5">Belongs to the pseudouridine synthase TruB family. Type 1 subfamily.</text>
</comment>
<organism evidence="7 8">
    <name type="scientific">Halobacteriovorax marinus (strain ATCC BAA-682 / DSM 15412 / SJ)</name>
    <name type="common">Bacteriovorax marinus</name>
    <dbReference type="NCBI Taxonomy" id="862908"/>
    <lineage>
        <taxon>Bacteria</taxon>
        <taxon>Pseudomonadati</taxon>
        <taxon>Bdellovibrionota</taxon>
        <taxon>Bacteriovoracia</taxon>
        <taxon>Bacteriovoracales</taxon>
        <taxon>Halobacteriovoraceae</taxon>
        <taxon>Halobacteriovorax</taxon>
    </lineage>
</organism>
<dbReference type="EMBL" id="FQ312005">
    <property type="protein sequence ID" value="CBW26678.1"/>
    <property type="molecule type" value="Genomic_DNA"/>
</dbReference>
<accession>E1X218</accession>
<dbReference type="HAMAP" id="MF_01080">
    <property type="entry name" value="TruB_bact"/>
    <property type="match status" value="1"/>
</dbReference>
<gene>
    <name evidence="5 7" type="primary">truB</name>
    <name evidence="7" type="ordered locus">BMS_1858</name>
</gene>
<sequence>MSSRSQRKSKNGGPGFGPLVFNVYKPEGMTSTDVIRHFKYHLPKGFGKIGHFGTLDPFAEGVLLVAIGNAPRFNDYIHDQYPKTYLATGILGVESPTGDLTVEESELKHSEVSPFAEDDLARILDDLKGDYLQSPPAFSATKHKGKALYEWAREGVIIEKPPVQRFIHSLELVKLDELSLTIRVTASSGTYIRVLFEDIAKKLGTHGALKSLVRESIGPAHISNSITQENWPTRGEEYELSKYAQRVDRCLEFSPIELSSDEGHKFFNGLPLPKEADEGLYWCLFEGELLGLGMVEDNLLRTKVGLGITPLEKN</sequence>
<evidence type="ECO:0000313" key="7">
    <source>
        <dbReference type="EMBL" id="CBW26678.1"/>
    </source>
</evidence>
<dbReference type="PANTHER" id="PTHR13767:SF2">
    <property type="entry name" value="PSEUDOURIDYLATE SYNTHASE TRUB1"/>
    <property type="match status" value="1"/>
</dbReference>
<keyword evidence="8" id="KW-1185">Reference proteome</keyword>
<dbReference type="Gene3D" id="3.30.2350.10">
    <property type="entry name" value="Pseudouridine synthase"/>
    <property type="match status" value="1"/>
</dbReference>
<dbReference type="STRING" id="862908.BMS_1858"/>
<dbReference type="SUPFAM" id="SSF55120">
    <property type="entry name" value="Pseudouridine synthase"/>
    <property type="match status" value="1"/>
</dbReference>
<dbReference type="Proteomes" id="UP000008963">
    <property type="component" value="Chromosome"/>
</dbReference>
<protein>
    <recommendedName>
        <fullName evidence="5">tRNA pseudouridine synthase B</fullName>
        <ecNumber evidence="5">5.4.99.25</ecNumber>
    </recommendedName>
    <alternativeName>
        <fullName evidence="5">tRNA pseudouridine(55) synthase</fullName>
        <shortName evidence="5">Psi55 synthase</shortName>
    </alternativeName>
    <alternativeName>
        <fullName evidence="5">tRNA pseudouridylate synthase</fullName>
    </alternativeName>
    <alternativeName>
        <fullName evidence="5">tRNA-uridine isomerase</fullName>
    </alternativeName>
</protein>
<dbReference type="eggNOG" id="COG0130">
    <property type="taxonomic scope" value="Bacteria"/>
</dbReference>
<dbReference type="PATRIC" id="fig|862908.3.peg.1763"/>
<evidence type="ECO:0000256" key="5">
    <source>
        <dbReference type="HAMAP-Rule" id="MF_01080"/>
    </source>
</evidence>
<reference evidence="8" key="1">
    <citation type="journal article" date="2013" name="ISME J.">
        <title>A small predatory core genome in the divergent marine Bacteriovorax marinus SJ and the terrestrial Bdellovibrio bacteriovorus.</title>
        <authorList>
            <person name="Crossman L.C."/>
            <person name="Chen H."/>
            <person name="Cerdeno-Tarraga A.M."/>
            <person name="Brooks K."/>
            <person name="Quail M.A."/>
            <person name="Pineiro S.A."/>
            <person name="Hobley L."/>
            <person name="Sockett R.E."/>
            <person name="Bentley S.D."/>
            <person name="Parkhill J."/>
            <person name="Williams H.N."/>
            <person name="Stine O.C."/>
        </authorList>
    </citation>
    <scope>NUCLEOTIDE SEQUENCE [LARGE SCALE GENOMIC DNA]</scope>
    <source>
        <strain evidence="8">ATCC BAA-682 / DSM 15412 / SJ</strain>
    </source>
</reference>
<proteinExistence type="inferred from homology"/>
<dbReference type="InterPro" id="IPR002501">
    <property type="entry name" value="PsdUridine_synth_N"/>
</dbReference>
<keyword evidence="4 5" id="KW-0413">Isomerase</keyword>
<dbReference type="GO" id="GO:0003723">
    <property type="term" value="F:RNA binding"/>
    <property type="evidence" value="ECO:0007669"/>
    <property type="project" value="InterPro"/>
</dbReference>
<keyword evidence="3 5" id="KW-0819">tRNA processing</keyword>
<evidence type="ECO:0000256" key="4">
    <source>
        <dbReference type="ARBA" id="ARBA00023235"/>
    </source>
</evidence>
<feature type="active site" description="Nucleophile" evidence="5">
    <location>
        <position position="56"/>
    </location>
</feature>
<evidence type="ECO:0000259" key="6">
    <source>
        <dbReference type="Pfam" id="PF01509"/>
    </source>
</evidence>
<dbReference type="AlphaFoldDB" id="E1X218"/>
<evidence type="ECO:0000313" key="8">
    <source>
        <dbReference type="Proteomes" id="UP000008963"/>
    </source>
</evidence>
<dbReference type="HOGENOM" id="CLU_032087_0_2_7"/>
<evidence type="ECO:0000256" key="3">
    <source>
        <dbReference type="ARBA" id="ARBA00022694"/>
    </source>
</evidence>
<dbReference type="Pfam" id="PF01509">
    <property type="entry name" value="TruB_N"/>
    <property type="match status" value="1"/>
</dbReference>
<feature type="domain" description="Pseudouridine synthase II N-terminal" evidence="6">
    <location>
        <begin position="46"/>
        <end position="192"/>
    </location>
</feature>
<dbReference type="InterPro" id="IPR014780">
    <property type="entry name" value="tRNA_psdUridine_synth_TruB"/>
</dbReference>
<name>E1X218_HALMS</name>
<comment type="catalytic activity">
    <reaction evidence="1 5">
        <text>uridine(55) in tRNA = pseudouridine(55) in tRNA</text>
        <dbReference type="Rhea" id="RHEA:42532"/>
        <dbReference type="Rhea" id="RHEA-COMP:10101"/>
        <dbReference type="Rhea" id="RHEA-COMP:10102"/>
        <dbReference type="ChEBI" id="CHEBI:65314"/>
        <dbReference type="ChEBI" id="CHEBI:65315"/>
        <dbReference type="EC" id="5.4.99.25"/>
    </reaction>
</comment>
<dbReference type="OrthoDB" id="5293631at2"/>
<dbReference type="EC" id="5.4.99.25" evidence="5"/>
<evidence type="ECO:0000256" key="2">
    <source>
        <dbReference type="ARBA" id="ARBA00005642"/>
    </source>
</evidence>
<dbReference type="PANTHER" id="PTHR13767">
    <property type="entry name" value="TRNA-PSEUDOURIDINE SYNTHASE"/>
    <property type="match status" value="1"/>
</dbReference>
<dbReference type="RefSeq" id="WP_014244459.1">
    <property type="nucleotide sequence ID" value="NC_016620.1"/>
</dbReference>
<dbReference type="GO" id="GO:0160148">
    <property type="term" value="F:tRNA pseudouridine(55) synthase activity"/>
    <property type="evidence" value="ECO:0007669"/>
    <property type="project" value="UniProtKB-EC"/>
</dbReference>
<dbReference type="GO" id="GO:0031119">
    <property type="term" value="P:tRNA pseudouridine synthesis"/>
    <property type="evidence" value="ECO:0007669"/>
    <property type="project" value="UniProtKB-UniRule"/>
</dbReference>
<dbReference type="KEGG" id="bmx:BMS_1858"/>